<proteinExistence type="predicted"/>
<reference evidence="2" key="1">
    <citation type="journal article" date="2014" name="Front. Microbiol.">
        <title>High frequency of phylogenetically diverse reductive dehalogenase-homologous genes in deep subseafloor sedimentary metagenomes.</title>
        <authorList>
            <person name="Kawai M."/>
            <person name="Futagami T."/>
            <person name="Toyoda A."/>
            <person name="Takaki Y."/>
            <person name="Nishi S."/>
            <person name="Hori S."/>
            <person name="Arai W."/>
            <person name="Tsubouchi T."/>
            <person name="Morono Y."/>
            <person name="Uchiyama I."/>
            <person name="Ito T."/>
            <person name="Fujiyama A."/>
            <person name="Inagaki F."/>
            <person name="Takami H."/>
        </authorList>
    </citation>
    <scope>NUCLEOTIDE SEQUENCE</scope>
    <source>
        <strain evidence="2">Expedition CK06-06</strain>
    </source>
</reference>
<organism evidence="2">
    <name type="scientific">marine sediment metagenome</name>
    <dbReference type="NCBI Taxonomy" id="412755"/>
    <lineage>
        <taxon>unclassified sequences</taxon>
        <taxon>metagenomes</taxon>
        <taxon>ecological metagenomes</taxon>
    </lineage>
</organism>
<evidence type="ECO:0000313" key="2">
    <source>
        <dbReference type="EMBL" id="GAG48874.1"/>
    </source>
</evidence>
<dbReference type="EMBL" id="BARS01054451">
    <property type="protein sequence ID" value="GAG48874.1"/>
    <property type="molecule type" value="Genomic_DNA"/>
</dbReference>
<sequence>MDGIFEFEGFSPEENVPSNTESPSRLGILDRLKIASVVAKYELSRQTSPPAVLEIIGEKGTSIVVKDHYDSTNGITYFIIYRNADVTNAP</sequence>
<dbReference type="AlphaFoldDB" id="X0XZF3"/>
<gene>
    <name evidence="2" type="ORF">S01H1_80603</name>
</gene>
<accession>X0XZF3</accession>
<feature type="non-terminal residue" evidence="2">
    <location>
        <position position="90"/>
    </location>
</feature>
<evidence type="ECO:0000256" key="1">
    <source>
        <dbReference type="SAM" id="MobiDB-lite"/>
    </source>
</evidence>
<comment type="caution">
    <text evidence="2">The sequence shown here is derived from an EMBL/GenBank/DDBJ whole genome shotgun (WGS) entry which is preliminary data.</text>
</comment>
<feature type="region of interest" description="Disordered" evidence="1">
    <location>
        <begin position="1"/>
        <end position="23"/>
    </location>
</feature>
<protein>
    <submittedName>
        <fullName evidence="2">Uncharacterized protein</fullName>
    </submittedName>
</protein>
<name>X0XZF3_9ZZZZ</name>